<evidence type="ECO:0000256" key="6">
    <source>
        <dbReference type="SAM" id="MobiDB-lite"/>
    </source>
</evidence>
<keyword evidence="2" id="KW-0489">Methyltransferase</keyword>
<dbReference type="Gene3D" id="3.40.50.150">
    <property type="entry name" value="Vaccinia Virus protein VP39"/>
    <property type="match status" value="1"/>
</dbReference>
<evidence type="ECO:0000256" key="1">
    <source>
        <dbReference type="ARBA" id="ARBA00010815"/>
    </source>
</evidence>
<proteinExistence type="inferred from homology"/>
<organism evidence="7 8">
    <name type="scientific">Variovorax defluvii</name>
    <dbReference type="NCBI Taxonomy" id="913761"/>
    <lineage>
        <taxon>Bacteria</taxon>
        <taxon>Pseudomonadati</taxon>
        <taxon>Pseudomonadota</taxon>
        <taxon>Betaproteobacteria</taxon>
        <taxon>Burkholderiales</taxon>
        <taxon>Comamonadaceae</taxon>
        <taxon>Variovorax</taxon>
    </lineage>
</organism>
<dbReference type="InterPro" id="IPR003333">
    <property type="entry name" value="CMAS"/>
</dbReference>
<dbReference type="PIRSF" id="PIRSF003085">
    <property type="entry name" value="CMAS"/>
    <property type="match status" value="1"/>
</dbReference>
<evidence type="ECO:0000256" key="4">
    <source>
        <dbReference type="ARBA" id="ARBA00022691"/>
    </source>
</evidence>
<name>A0ABP8I6W6_9BURK</name>
<sequence>MSTSPSGSDPLLPLLGQAPFPRSAWATRPLRLFLARLLGRLQCGAIAIELPGGERLEARGPVPGPHACLVLHRWRALARLLLQGDIGLARSYRDGDWSSPDLHALLDFGIRNEAGWSGDVDAIRPLRWLWRLRHLAQRNSRRGSRDNIAFHYDLGNDFYSLWLDAELNYSSGLQTHGTASLEEAQDAKRRRVIELLAPYEGAAVLEIGCGWGALALALARDHGARVTGLTLSAEQLAHARRCAAGHGLQDRLDLRLQDYRDVEGRYDRIVSIEMLEAVGERYWPTYFDALRERLAPGGVAVLQVITIDDAHFEHYRAGADFIQCFIFPGGMLPSWRALQKQAARAGLAIERVQTFGSSYAATLAEWRSRFQRAWPAIQALGFDESFRRLWEYYLCYCEAGFRAGRIDVGLYVLRHGEEPNALSGDPAHPALSRRPASDSGSCIPRQSVESCPPRLRGPR</sequence>
<accession>A0ABP8I6W6</accession>
<comment type="caution">
    <text evidence="7">The sequence shown here is derived from an EMBL/GenBank/DDBJ whole genome shotgun (WGS) entry which is preliminary data.</text>
</comment>
<evidence type="ECO:0000256" key="5">
    <source>
        <dbReference type="ARBA" id="ARBA00023098"/>
    </source>
</evidence>
<feature type="region of interest" description="Disordered" evidence="6">
    <location>
        <begin position="422"/>
        <end position="459"/>
    </location>
</feature>
<protein>
    <submittedName>
        <fullName evidence="7">Cyclopropane-fatty-acyl-phospholipid synthase family protein</fullName>
    </submittedName>
</protein>
<reference evidence="8" key="1">
    <citation type="journal article" date="2019" name="Int. J. Syst. Evol. Microbiol.">
        <title>The Global Catalogue of Microorganisms (GCM) 10K type strain sequencing project: providing services to taxonomists for standard genome sequencing and annotation.</title>
        <authorList>
            <consortium name="The Broad Institute Genomics Platform"/>
            <consortium name="The Broad Institute Genome Sequencing Center for Infectious Disease"/>
            <person name="Wu L."/>
            <person name="Ma J."/>
        </authorList>
    </citation>
    <scope>NUCLEOTIDE SEQUENCE [LARGE SCALE GENOMIC DNA]</scope>
    <source>
        <strain evidence="8">JCM 17804</strain>
    </source>
</reference>
<evidence type="ECO:0000256" key="2">
    <source>
        <dbReference type="ARBA" id="ARBA00022603"/>
    </source>
</evidence>
<dbReference type="RefSeq" id="WP_345540318.1">
    <property type="nucleotide sequence ID" value="NZ_BAABGJ010000076.1"/>
</dbReference>
<dbReference type="EMBL" id="BAABGJ010000076">
    <property type="protein sequence ID" value="GAA4352403.1"/>
    <property type="molecule type" value="Genomic_DNA"/>
</dbReference>
<gene>
    <name evidence="7" type="ORF">GCM10023165_41580</name>
</gene>
<keyword evidence="5" id="KW-0443">Lipid metabolism</keyword>
<comment type="similarity">
    <text evidence="1">Belongs to the CFA/CMAS family.</text>
</comment>
<evidence type="ECO:0000313" key="8">
    <source>
        <dbReference type="Proteomes" id="UP001500975"/>
    </source>
</evidence>
<dbReference type="PANTHER" id="PTHR43667:SF2">
    <property type="entry name" value="FATTY ACID C-METHYL TRANSFERASE"/>
    <property type="match status" value="1"/>
</dbReference>
<keyword evidence="8" id="KW-1185">Reference proteome</keyword>
<dbReference type="Proteomes" id="UP001500975">
    <property type="component" value="Unassembled WGS sequence"/>
</dbReference>
<keyword evidence="3" id="KW-0808">Transferase</keyword>
<dbReference type="CDD" id="cd02440">
    <property type="entry name" value="AdoMet_MTases"/>
    <property type="match status" value="1"/>
</dbReference>
<evidence type="ECO:0000313" key="7">
    <source>
        <dbReference type="EMBL" id="GAA4352403.1"/>
    </source>
</evidence>
<keyword evidence="4" id="KW-0949">S-adenosyl-L-methionine</keyword>
<dbReference type="PANTHER" id="PTHR43667">
    <property type="entry name" value="CYCLOPROPANE-FATTY-ACYL-PHOSPHOLIPID SYNTHASE"/>
    <property type="match status" value="1"/>
</dbReference>
<dbReference type="InterPro" id="IPR029063">
    <property type="entry name" value="SAM-dependent_MTases_sf"/>
</dbReference>
<dbReference type="SUPFAM" id="SSF53335">
    <property type="entry name" value="S-adenosyl-L-methionine-dependent methyltransferases"/>
    <property type="match status" value="1"/>
</dbReference>
<evidence type="ECO:0000256" key="3">
    <source>
        <dbReference type="ARBA" id="ARBA00022679"/>
    </source>
</evidence>
<dbReference type="InterPro" id="IPR050723">
    <property type="entry name" value="CFA/CMAS"/>
</dbReference>
<dbReference type="Pfam" id="PF02353">
    <property type="entry name" value="CMAS"/>
    <property type="match status" value="1"/>
</dbReference>